<dbReference type="GO" id="GO:0008299">
    <property type="term" value="P:isoprenoid biosynthetic process"/>
    <property type="evidence" value="ECO:0007669"/>
    <property type="project" value="UniProtKB-ARBA"/>
</dbReference>
<evidence type="ECO:0000256" key="1">
    <source>
        <dbReference type="ARBA" id="ARBA00004684"/>
    </source>
</evidence>
<dbReference type="Pfam" id="PF00494">
    <property type="entry name" value="SQS_PSY"/>
    <property type="match status" value="1"/>
</dbReference>
<reference evidence="3 4" key="1">
    <citation type="submission" date="2018-07" db="EMBL/GenBank/DDBJ databases">
        <title>Brachybacteriurn paraconglorneratum KCTC 9916.</title>
        <authorList>
            <person name="Li Y."/>
        </authorList>
    </citation>
    <scope>NUCLEOTIDE SEQUENCE [LARGE SCALE GENOMIC DNA]</scope>
    <source>
        <strain evidence="3 4">KCTC 9916</strain>
    </source>
</reference>
<gene>
    <name evidence="3" type="ORF">DS079_16550</name>
</gene>
<comment type="pathway">
    <text evidence="1">Carotenoid biosynthesis; phytoene biosynthesis.</text>
</comment>
<evidence type="ECO:0000313" key="3">
    <source>
        <dbReference type="EMBL" id="RRR17024.1"/>
    </source>
</evidence>
<comment type="caution">
    <text evidence="3">The sequence shown here is derived from an EMBL/GenBank/DDBJ whole genome shotgun (WGS) entry which is preliminary data.</text>
</comment>
<dbReference type="InterPro" id="IPR002060">
    <property type="entry name" value="Squ/phyt_synthse"/>
</dbReference>
<evidence type="ECO:0000256" key="2">
    <source>
        <dbReference type="ARBA" id="ARBA00022679"/>
    </source>
</evidence>
<evidence type="ECO:0000313" key="4">
    <source>
        <dbReference type="Proteomes" id="UP000274327"/>
    </source>
</evidence>
<dbReference type="RefSeq" id="WP_126988864.1">
    <property type="nucleotide sequence ID" value="NZ_ML133866.1"/>
</dbReference>
<keyword evidence="2" id="KW-0808">Transferase</keyword>
<dbReference type="Proteomes" id="UP000274327">
    <property type="component" value="Unassembled WGS sequence"/>
</dbReference>
<dbReference type="GO" id="GO:0004311">
    <property type="term" value="F:geranylgeranyl diphosphate synthase activity"/>
    <property type="evidence" value="ECO:0007669"/>
    <property type="project" value="InterPro"/>
</dbReference>
<dbReference type="PANTHER" id="PTHR31480">
    <property type="entry name" value="BIFUNCTIONAL LYCOPENE CYCLASE/PHYTOENE SYNTHASE"/>
    <property type="match status" value="1"/>
</dbReference>
<proteinExistence type="predicted"/>
<dbReference type="SFLD" id="SFLDG01212">
    <property type="entry name" value="Phytoene_synthase_like"/>
    <property type="match status" value="1"/>
</dbReference>
<organism evidence="3 4">
    <name type="scientific">Brachybacterium paraconglomeratum</name>
    <dbReference type="NCBI Taxonomy" id="173362"/>
    <lineage>
        <taxon>Bacteria</taxon>
        <taxon>Bacillati</taxon>
        <taxon>Actinomycetota</taxon>
        <taxon>Actinomycetes</taxon>
        <taxon>Micrococcales</taxon>
        <taxon>Dermabacteraceae</taxon>
        <taxon>Brachybacterium</taxon>
    </lineage>
</organism>
<dbReference type="InterPro" id="IPR044843">
    <property type="entry name" value="Trans_IPPS_bact-type"/>
</dbReference>
<dbReference type="UniPathway" id="UPA00799"/>
<dbReference type="InterPro" id="IPR008949">
    <property type="entry name" value="Isoprenoid_synthase_dom_sf"/>
</dbReference>
<dbReference type="SFLD" id="SFLDG01018">
    <property type="entry name" value="Squalene/Phytoene_Synthase_Lik"/>
    <property type="match status" value="1"/>
</dbReference>
<accession>A0A3R8RW37</accession>
<sequence>MSAQRLAPDALTLYDRVAQRSAGCVIAGYSTSFGWATRLLEEPVRTHVRSLYALVRLADEIVDDPDSGLDPAARTRALEELAAETARAVGGTRSTNLVVQAFAITARRHGIGPELIDPFFGSMRADLTVTAHDPESLAQYVHGSAEVVGLMCLRVFVDGDEAAAARLAPAAIALGAAFQKVNFLRDLAEDHDGLGRDYVPGVDVDRLDDAQRDLLLDDIDADLARAATALPHLPSSSRAAVTAAHGLYSALSRRLRRTPAARIRRTRVRVPEPEKALVIARALLAARRGAAR</sequence>
<dbReference type="EMBL" id="QOCI01000020">
    <property type="protein sequence ID" value="RRR17024.1"/>
    <property type="molecule type" value="Genomic_DNA"/>
</dbReference>
<dbReference type="AlphaFoldDB" id="A0A3R8RW37"/>
<dbReference type="SUPFAM" id="SSF48576">
    <property type="entry name" value="Terpenoid synthases"/>
    <property type="match status" value="1"/>
</dbReference>
<dbReference type="InterPro" id="IPR019845">
    <property type="entry name" value="Squalene/phytoene_synthase_CS"/>
</dbReference>
<name>A0A3R8RW37_9MICO</name>
<dbReference type="PROSITE" id="PS01045">
    <property type="entry name" value="SQUALEN_PHYTOEN_SYN_2"/>
    <property type="match status" value="1"/>
</dbReference>
<dbReference type="GeneID" id="78122627"/>
<protein>
    <submittedName>
        <fullName evidence="3">Phytoene/squalene synthase family protein</fullName>
    </submittedName>
</protein>
<dbReference type="Gene3D" id="1.10.600.10">
    <property type="entry name" value="Farnesyl Diphosphate Synthase"/>
    <property type="match status" value="1"/>
</dbReference>
<keyword evidence="4" id="KW-1185">Reference proteome</keyword>
<dbReference type="SFLD" id="SFLDS00005">
    <property type="entry name" value="Isoprenoid_Synthase_Type_I"/>
    <property type="match status" value="1"/>
</dbReference>